<evidence type="ECO:0000313" key="3">
    <source>
        <dbReference type="EMBL" id="CUO54732.1"/>
    </source>
</evidence>
<dbReference type="GO" id="GO:0080120">
    <property type="term" value="P:CAAX-box protein maturation"/>
    <property type="evidence" value="ECO:0007669"/>
    <property type="project" value="UniProtKB-ARBA"/>
</dbReference>
<feature type="domain" description="CAAX prenyl protease 2/Lysostaphin resistance protein A-like" evidence="2">
    <location>
        <begin position="146"/>
        <end position="238"/>
    </location>
</feature>
<feature type="transmembrane region" description="Helical" evidence="1">
    <location>
        <begin position="144"/>
        <end position="160"/>
    </location>
</feature>
<feature type="transmembrane region" description="Helical" evidence="1">
    <location>
        <begin position="16"/>
        <end position="44"/>
    </location>
</feature>
<evidence type="ECO:0000259" key="2">
    <source>
        <dbReference type="Pfam" id="PF02517"/>
    </source>
</evidence>
<evidence type="ECO:0000256" key="1">
    <source>
        <dbReference type="SAM" id="Phobius"/>
    </source>
</evidence>
<feature type="transmembrane region" description="Helical" evidence="1">
    <location>
        <begin position="108"/>
        <end position="132"/>
    </location>
</feature>
<keyword evidence="1" id="KW-0812">Transmembrane</keyword>
<dbReference type="AlphaFoldDB" id="A0A174FWP4"/>
<dbReference type="GeneID" id="83012681"/>
<dbReference type="EMBL" id="CYZV01000030">
    <property type="protein sequence ID" value="CUO54732.1"/>
    <property type="molecule type" value="Genomic_DNA"/>
</dbReference>
<organism evidence="3 4">
    <name type="scientific">Clostridium disporicum</name>
    <dbReference type="NCBI Taxonomy" id="84024"/>
    <lineage>
        <taxon>Bacteria</taxon>
        <taxon>Bacillati</taxon>
        <taxon>Bacillota</taxon>
        <taxon>Clostridia</taxon>
        <taxon>Eubacteriales</taxon>
        <taxon>Clostridiaceae</taxon>
        <taxon>Clostridium</taxon>
    </lineage>
</organism>
<accession>A0A174FWP4</accession>
<sequence length="314" mass="34980">MLFKNKSNEIRSGWKILLVFLLTYGLSFIVSIILGIVLAIIGSVTGNTEYLLTGNIDSIINSELIFLVSVVLSNCVSIISCIIVWKWLDKKKIREMGVTSIKRGRNEFLVGLGVGAITISIVAVGIICFGNVEFVNPINKPNISLSLIYGLISFVFVGFGEEILSRGYIMSVLKQTRSKWVVLVGPALIFAMLHLANNGISVLAFINLFLVGLLFAYMFMKSKNIWMPIGYHITWNYFQGYIWGFGVSGNDVQGLYKIKNVSDNIINGGAFGPEGGLMVTIIICLTFGFVYWYYKDENIDNFMGIKIKEIIDLK</sequence>
<dbReference type="Pfam" id="PF02517">
    <property type="entry name" value="Rce1-like"/>
    <property type="match status" value="1"/>
</dbReference>
<dbReference type="PANTHER" id="PTHR39430:SF1">
    <property type="entry name" value="PROTEASE"/>
    <property type="match status" value="1"/>
</dbReference>
<feature type="transmembrane region" description="Helical" evidence="1">
    <location>
        <begin position="64"/>
        <end position="88"/>
    </location>
</feature>
<reference evidence="3 4" key="1">
    <citation type="submission" date="2015-09" db="EMBL/GenBank/DDBJ databases">
        <authorList>
            <consortium name="Pathogen Informatics"/>
        </authorList>
    </citation>
    <scope>NUCLEOTIDE SEQUENCE [LARGE SCALE GENOMIC DNA]</scope>
    <source>
        <strain evidence="3 4">2789STDY5834855</strain>
    </source>
</reference>
<gene>
    <name evidence="3" type="ORF">ERS852470_02660</name>
</gene>
<dbReference type="GO" id="GO:0006508">
    <property type="term" value="P:proteolysis"/>
    <property type="evidence" value="ECO:0007669"/>
    <property type="project" value="UniProtKB-KW"/>
</dbReference>
<name>A0A174FWP4_9CLOT</name>
<dbReference type="RefSeq" id="WP_042400466.1">
    <property type="nucleotide sequence ID" value="NZ_CYYT01000034.1"/>
</dbReference>
<dbReference type="PANTHER" id="PTHR39430">
    <property type="entry name" value="MEMBRANE-ASSOCIATED PROTEASE-RELATED"/>
    <property type="match status" value="1"/>
</dbReference>
<keyword evidence="3" id="KW-0645">Protease</keyword>
<feature type="transmembrane region" description="Helical" evidence="1">
    <location>
        <begin position="202"/>
        <end position="220"/>
    </location>
</feature>
<keyword evidence="1" id="KW-1133">Transmembrane helix</keyword>
<proteinExistence type="predicted"/>
<protein>
    <submittedName>
        <fullName evidence="3">Putative metal-dependent membrane protease</fullName>
    </submittedName>
</protein>
<feature type="transmembrane region" description="Helical" evidence="1">
    <location>
        <begin position="180"/>
        <end position="196"/>
    </location>
</feature>
<keyword evidence="1" id="KW-0472">Membrane</keyword>
<dbReference type="InterPro" id="IPR003675">
    <property type="entry name" value="Rce1/LyrA-like_dom"/>
</dbReference>
<keyword evidence="3" id="KW-0378">Hydrolase</keyword>
<dbReference type="GO" id="GO:0004175">
    <property type="term" value="F:endopeptidase activity"/>
    <property type="evidence" value="ECO:0007669"/>
    <property type="project" value="UniProtKB-ARBA"/>
</dbReference>
<evidence type="ECO:0000313" key="4">
    <source>
        <dbReference type="Proteomes" id="UP000095558"/>
    </source>
</evidence>
<dbReference type="Proteomes" id="UP000095558">
    <property type="component" value="Unassembled WGS sequence"/>
</dbReference>
<dbReference type="OrthoDB" id="324900at2"/>
<feature type="transmembrane region" description="Helical" evidence="1">
    <location>
        <begin position="275"/>
        <end position="294"/>
    </location>
</feature>